<organism evidence="9 10">
    <name type="scientific">Candidatus Coproplasma avicola</name>
    <dbReference type="NCBI Taxonomy" id="2840744"/>
    <lineage>
        <taxon>Bacteria</taxon>
        <taxon>Bacillati</taxon>
        <taxon>Bacillota</taxon>
        <taxon>Clostridia</taxon>
        <taxon>Eubacteriales</taxon>
        <taxon>Candidatus Coproplasma</taxon>
    </lineage>
</organism>
<accession>A0A9D1E6W7</accession>
<evidence type="ECO:0000313" key="10">
    <source>
        <dbReference type="Proteomes" id="UP000823913"/>
    </source>
</evidence>
<dbReference type="GO" id="GO:0006281">
    <property type="term" value="P:DNA repair"/>
    <property type="evidence" value="ECO:0007669"/>
    <property type="project" value="InterPro"/>
</dbReference>
<evidence type="ECO:0000256" key="3">
    <source>
        <dbReference type="ARBA" id="ARBA00022722"/>
    </source>
</evidence>
<dbReference type="Pfam" id="PF17768">
    <property type="entry name" value="RecJ_OB"/>
    <property type="match status" value="1"/>
</dbReference>
<protein>
    <recommendedName>
        <fullName evidence="2">Single-stranded-DNA-specific exonuclease RecJ</fullName>
    </recommendedName>
</protein>
<dbReference type="InterPro" id="IPR051673">
    <property type="entry name" value="SSDNA_exonuclease_RecJ"/>
</dbReference>
<name>A0A9D1E6W7_9FIRM</name>
<dbReference type="EMBL" id="DVHK01000117">
    <property type="protein sequence ID" value="HIR67555.1"/>
    <property type="molecule type" value="Genomic_DNA"/>
</dbReference>
<keyword evidence="5 9" id="KW-0269">Exonuclease</keyword>
<comment type="caution">
    <text evidence="9">The sequence shown here is derived from an EMBL/GenBank/DDBJ whole genome shotgun (WGS) entry which is preliminary data.</text>
</comment>
<evidence type="ECO:0000259" key="6">
    <source>
        <dbReference type="Pfam" id="PF01368"/>
    </source>
</evidence>
<dbReference type="Gene3D" id="3.10.310.30">
    <property type="match status" value="1"/>
</dbReference>
<proteinExistence type="inferred from homology"/>
<keyword evidence="4" id="KW-0378">Hydrolase</keyword>
<dbReference type="InterPro" id="IPR001667">
    <property type="entry name" value="DDH_dom"/>
</dbReference>
<dbReference type="InterPro" id="IPR041122">
    <property type="entry name" value="RecJ_OB"/>
</dbReference>
<evidence type="ECO:0000256" key="5">
    <source>
        <dbReference type="ARBA" id="ARBA00022839"/>
    </source>
</evidence>
<dbReference type="Pfam" id="PF02272">
    <property type="entry name" value="DHHA1"/>
    <property type="match status" value="1"/>
</dbReference>
<reference evidence="9" key="2">
    <citation type="journal article" date="2021" name="PeerJ">
        <title>Extensive microbial diversity within the chicken gut microbiome revealed by metagenomics and culture.</title>
        <authorList>
            <person name="Gilroy R."/>
            <person name="Ravi A."/>
            <person name="Getino M."/>
            <person name="Pursley I."/>
            <person name="Horton D.L."/>
            <person name="Alikhan N.F."/>
            <person name="Baker D."/>
            <person name="Gharbi K."/>
            <person name="Hall N."/>
            <person name="Watson M."/>
            <person name="Adriaenssens E.M."/>
            <person name="Foster-Nyarko E."/>
            <person name="Jarju S."/>
            <person name="Secka A."/>
            <person name="Antonio M."/>
            <person name="Oren A."/>
            <person name="Chaudhuri R.R."/>
            <person name="La Ragione R."/>
            <person name="Hildebrand F."/>
            <person name="Pallen M.J."/>
        </authorList>
    </citation>
    <scope>NUCLEOTIDE SEQUENCE</scope>
    <source>
        <strain evidence="9">ChiW16-3235</strain>
    </source>
</reference>
<reference evidence="9" key="1">
    <citation type="submission" date="2020-10" db="EMBL/GenBank/DDBJ databases">
        <authorList>
            <person name="Gilroy R."/>
        </authorList>
    </citation>
    <scope>NUCLEOTIDE SEQUENCE</scope>
    <source>
        <strain evidence="9">ChiW16-3235</strain>
    </source>
</reference>
<gene>
    <name evidence="9" type="primary">recJ</name>
    <name evidence="9" type="ORF">IAB94_05870</name>
</gene>
<dbReference type="InterPro" id="IPR038763">
    <property type="entry name" value="DHH_sf"/>
</dbReference>
<evidence type="ECO:0000313" key="9">
    <source>
        <dbReference type="EMBL" id="HIR67555.1"/>
    </source>
</evidence>
<dbReference type="InterPro" id="IPR004610">
    <property type="entry name" value="RecJ"/>
</dbReference>
<keyword evidence="3" id="KW-0540">Nuclease</keyword>
<dbReference type="GO" id="GO:0003676">
    <property type="term" value="F:nucleic acid binding"/>
    <property type="evidence" value="ECO:0007669"/>
    <property type="project" value="InterPro"/>
</dbReference>
<dbReference type="SUPFAM" id="SSF64182">
    <property type="entry name" value="DHH phosphoesterases"/>
    <property type="match status" value="1"/>
</dbReference>
<dbReference type="Proteomes" id="UP000823913">
    <property type="component" value="Unassembled WGS sequence"/>
</dbReference>
<dbReference type="Pfam" id="PF01368">
    <property type="entry name" value="DHH"/>
    <property type="match status" value="1"/>
</dbReference>
<evidence type="ECO:0000256" key="1">
    <source>
        <dbReference type="ARBA" id="ARBA00005915"/>
    </source>
</evidence>
<dbReference type="Gene3D" id="3.90.1640.30">
    <property type="match status" value="1"/>
</dbReference>
<feature type="domain" description="DHHA1" evidence="7">
    <location>
        <begin position="340"/>
        <end position="431"/>
    </location>
</feature>
<evidence type="ECO:0000259" key="8">
    <source>
        <dbReference type="Pfam" id="PF17768"/>
    </source>
</evidence>
<dbReference type="AlphaFoldDB" id="A0A9D1E6W7"/>
<evidence type="ECO:0000256" key="2">
    <source>
        <dbReference type="ARBA" id="ARBA00019841"/>
    </source>
</evidence>
<dbReference type="PANTHER" id="PTHR30255:SF2">
    <property type="entry name" value="SINGLE-STRANDED-DNA-SPECIFIC EXONUCLEASE RECJ"/>
    <property type="match status" value="1"/>
</dbReference>
<sequence>MKRILPECEFTPEQLNKINALASRTGLCADTVKILFGRGIDDEKKISAFLHPSKAHFLSPFLMSGMREAVSLITRARDEGWQVVVYGDYDADGICASTIMRGVLAEFGIDPIVYVPERTSGYGLGIQAIDEIFEEYFPQLFITVDCGISNAEEVEYIKEQGAEVIVTDHHELPAALPDCICVNPKIADDYPYDNLCGAGVAFKVGCALIGERAYKFLDFAAIATVADSVPLIAENRDIVAEGLRVINGSDKKPYSSFIGRSGESVTAQTIAFSVAPKINAAGRMGDANAALRLFCADNDKDIFDLSVKLTSYNAERQKCCDDLYLSAKAQLNAEGALGRIIMLRDESWNTGFVGIVAARLAEEYARPALLFVKNGDMLKGSARSVEAINIFEALKACSSLIAEFGGHSQAAGVNVTDENFDALKQALNVWLDEHYPVGAFTPTLYVSGELTSPVSQKFARELEMLEPFGVGFKRPLFSLTVGECQVRPVKAQSPHLSVKSPYIDLMYFNGAQYSRILQSAVPKKLVFEYNVSTFRGKEYIKGFVRDVTYFRESAAFAIPQIAENNIELASLPPVRCKLHPVTPGQAEEAMEECGYYGTLFIAFSYSTLARYKSADRLDINLFTLSNKNISSAILVSPQADCDLSGYTRIVLLDSPAAITLPSLEGKEVDICPDYNGFSDFNGLSAERGELLKTFKILSANAYNIEGSNACEAAEKNALASTPLQALFALKVFEQLKLISFEGGKLTVYRGIKTDLSNSPLYNIVKQLTERG</sequence>
<evidence type="ECO:0000256" key="4">
    <source>
        <dbReference type="ARBA" id="ARBA00022801"/>
    </source>
</evidence>
<feature type="domain" description="RecJ OB" evidence="8">
    <location>
        <begin position="454"/>
        <end position="545"/>
    </location>
</feature>
<dbReference type="GO" id="GO:0008409">
    <property type="term" value="F:5'-3' exonuclease activity"/>
    <property type="evidence" value="ECO:0007669"/>
    <property type="project" value="InterPro"/>
</dbReference>
<evidence type="ECO:0000259" key="7">
    <source>
        <dbReference type="Pfam" id="PF02272"/>
    </source>
</evidence>
<dbReference type="GO" id="GO:0006310">
    <property type="term" value="P:DNA recombination"/>
    <property type="evidence" value="ECO:0007669"/>
    <property type="project" value="InterPro"/>
</dbReference>
<dbReference type="NCBIfam" id="TIGR00644">
    <property type="entry name" value="recJ"/>
    <property type="match status" value="1"/>
</dbReference>
<dbReference type="InterPro" id="IPR003156">
    <property type="entry name" value="DHHA1_dom"/>
</dbReference>
<comment type="similarity">
    <text evidence="1">Belongs to the RecJ family.</text>
</comment>
<feature type="domain" description="DDH" evidence="6">
    <location>
        <begin position="82"/>
        <end position="221"/>
    </location>
</feature>
<dbReference type="PANTHER" id="PTHR30255">
    <property type="entry name" value="SINGLE-STRANDED-DNA-SPECIFIC EXONUCLEASE RECJ"/>
    <property type="match status" value="1"/>
</dbReference>